<accession>A0A5Y2SKF3</accession>
<feature type="non-terminal residue" evidence="6">
    <location>
        <position position="1"/>
    </location>
</feature>
<dbReference type="InterPro" id="IPR051071">
    <property type="entry name" value="LRR-bact_E3_ubiq_ligases"/>
</dbReference>
<evidence type="ECO:0000256" key="5">
    <source>
        <dbReference type="SAM" id="MobiDB-lite"/>
    </source>
</evidence>
<dbReference type="SMART" id="SM00364">
    <property type="entry name" value="LRR_BAC"/>
    <property type="match status" value="4"/>
</dbReference>
<feature type="non-terminal residue" evidence="6">
    <location>
        <position position="155"/>
    </location>
</feature>
<proteinExistence type="inferred from homology"/>
<dbReference type="Proteomes" id="UP000839836">
    <property type="component" value="Unassembled WGS sequence"/>
</dbReference>
<organism evidence="6">
    <name type="scientific">Salmonella houtenae</name>
    <dbReference type="NCBI Taxonomy" id="59205"/>
    <lineage>
        <taxon>Bacteria</taxon>
        <taxon>Pseudomonadati</taxon>
        <taxon>Pseudomonadota</taxon>
        <taxon>Gammaproteobacteria</taxon>
        <taxon>Enterobacterales</taxon>
        <taxon>Enterobacteriaceae</taxon>
        <taxon>Salmonella</taxon>
    </lineage>
</organism>
<dbReference type="SUPFAM" id="SSF52058">
    <property type="entry name" value="L domain-like"/>
    <property type="match status" value="1"/>
</dbReference>
<dbReference type="AlphaFoldDB" id="A0A5Y2SKF3"/>
<comment type="similarity">
    <text evidence="2">Belongs to the LRR-containing bacterial E3 ligase family.</text>
</comment>
<name>A0A5Y2SKF3_SALHO</name>
<evidence type="ECO:0000256" key="2">
    <source>
        <dbReference type="ARBA" id="ARBA00009868"/>
    </source>
</evidence>
<evidence type="ECO:0000256" key="4">
    <source>
        <dbReference type="ARBA" id="ARBA00022737"/>
    </source>
</evidence>
<sequence length="155" mass="16651">HRFTLETEQGEECAGPAEGTPQVPAEYGTAWQEWERAAPAGESLDRAEMVQEMRACLNNGNAVLNVGELGLTTLPDCLPAHITTLIIPRNNLARLPALPPGLRELIVSNNPLTSLTALPPGLRDLTVINSHLLTSLPELPSGLQTLSAYGNQLTR</sequence>
<evidence type="ECO:0000256" key="3">
    <source>
        <dbReference type="ARBA" id="ARBA00022614"/>
    </source>
</evidence>
<evidence type="ECO:0000313" key="6">
    <source>
        <dbReference type="EMBL" id="ECF6076964.1"/>
    </source>
</evidence>
<protein>
    <submittedName>
        <fullName evidence="6">E3 ubiquitin--protein ligase</fullName>
    </submittedName>
</protein>
<evidence type="ECO:0000256" key="1">
    <source>
        <dbReference type="ARBA" id="ARBA00004613"/>
    </source>
</evidence>
<dbReference type="InterPro" id="IPR032675">
    <property type="entry name" value="LRR_dom_sf"/>
</dbReference>
<keyword evidence="4" id="KW-0677">Repeat</keyword>
<dbReference type="PANTHER" id="PTHR47114:SF2">
    <property type="entry name" value="OLIGODENDROCYTE-MYELIN GLYCOPROTEIN"/>
    <property type="match status" value="1"/>
</dbReference>
<dbReference type="PANTHER" id="PTHR47114">
    <property type="match status" value="1"/>
</dbReference>
<feature type="region of interest" description="Disordered" evidence="5">
    <location>
        <begin position="1"/>
        <end position="22"/>
    </location>
</feature>
<dbReference type="Gene3D" id="3.80.10.10">
    <property type="entry name" value="Ribonuclease Inhibitor"/>
    <property type="match status" value="1"/>
</dbReference>
<reference evidence="6" key="1">
    <citation type="submission" date="2019-07" db="EMBL/GenBank/DDBJ databases">
        <authorList>
            <person name="Ashton P.M."/>
            <person name="Dallman T."/>
            <person name="Nair S."/>
            <person name="De Pinna E."/>
            <person name="Peters T."/>
            <person name="Grant K."/>
        </authorList>
    </citation>
    <scope>NUCLEOTIDE SEQUENCE [LARGE SCALE GENOMIC DNA]</scope>
    <source>
        <strain evidence="6">674345</strain>
    </source>
</reference>
<gene>
    <name evidence="6" type="ORF">FNH47_24100</name>
</gene>
<comment type="caution">
    <text evidence="6">The sequence shown here is derived from an EMBL/GenBank/DDBJ whole genome shotgun (WGS) entry which is preliminary data.</text>
</comment>
<dbReference type="GO" id="GO:0005576">
    <property type="term" value="C:extracellular region"/>
    <property type="evidence" value="ECO:0007669"/>
    <property type="project" value="UniProtKB-SubCell"/>
</dbReference>
<dbReference type="EMBL" id="AAILSW010000139">
    <property type="protein sequence ID" value="ECF6076964.1"/>
    <property type="molecule type" value="Genomic_DNA"/>
</dbReference>
<keyword evidence="3" id="KW-0433">Leucine-rich repeat</keyword>
<comment type="subcellular location">
    <subcellularLocation>
        <location evidence="1">Secreted</location>
    </subcellularLocation>
</comment>